<reference evidence="2 3" key="1">
    <citation type="journal article" date="2015" name="Genome Announc.">
        <title>Complete Genome of Geobacter pickeringii G13T, a Metal-Reducing Isolate from Sedimentary Kaolin Deposits.</title>
        <authorList>
            <person name="Badalamenti J.P."/>
            <person name="Bond D.R."/>
        </authorList>
    </citation>
    <scope>NUCLEOTIDE SEQUENCE [LARGE SCALE GENOMIC DNA]</scope>
    <source>
        <strain evidence="2 3">G13</strain>
    </source>
</reference>
<dbReference type="Proteomes" id="UP000057609">
    <property type="component" value="Chromosome"/>
</dbReference>
<feature type="transmembrane region" description="Helical" evidence="1">
    <location>
        <begin position="33"/>
        <end position="56"/>
    </location>
</feature>
<dbReference type="EMBL" id="CP009788">
    <property type="protein sequence ID" value="AJE02070.1"/>
    <property type="molecule type" value="Genomic_DNA"/>
</dbReference>
<evidence type="ECO:0000256" key="1">
    <source>
        <dbReference type="SAM" id="Phobius"/>
    </source>
</evidence>
<keyword evidence="3" id="KW-1185">Reference proteome</keyword>
<name>A0A0B5BBY9_9BACT</name>
<keyword evidence="1" id="KW-0812">Transmembrane</keyword>
<keyword evidence="1" id="KW-1133">Transmembrane helix</keyword>
<organism evidence="2 3">
    <name type="scientific">Geobacter pickeringii</name>
    <dbReference type="NCBI Taxonomy" id="345632"/>
    <lineage>
        <taxon>Bacteria</taxon>
        <taxon>Pseudomonadati</taxon>
        <taxon>Thermodesulfobacteriota</taxon>
        <taxon>Desulfuromonadia</taxon>
        <taxon>Geobacterales</taxon>
        <taxon>Geobacteraceae</taxon>
        <taxon>Geobacter</taxon>
    </lineage>
</organism>
<proteinExistence type="predicted"/>
<keyword evidence="1" id="KW-0472">Membrane</keyword>
<protein>
    <submittedName>
        <fullName evidence="2">Uncharacterized protein</fullName>
    </submittedName>
</protein>
<evidence type="ECO:0000313" key="2">
    <source>
        <dbReference type="EMBL" id="AJE02070.1"/>
    </source>
</evidence>
<accession>A0A0B5BBY9</accession>
<dbReference type="HOGENOM" id="CLU_2824978_0_0_7"/>
<dbReference type="AlphaFoldDB" id="A0A0B5BBY9"/>
<dbReference type="OrthoDB" id="5420534at2"/>
<sequence>MPDQQTIETIARQHGCEDFAWISGADVQVRQWVRFKCTFGCGYLGAITMMVGLYLMNKGRDKMNRQ</sequence>
<dbReference type="KEGG" id="gpi:GPICK_00575"/>
<gene>
    <name evidence="2" type="ORF">GPICK_00575</name>
</gene>
<dbReference type="RefSeq" id="WP_039739563.1">
    <property type="nucleotide sequence ID" value="NZ_CP009788.1"/>
</dbReference>
<evidence type="ECO:0000313" key="3">
    <source>
        <dbReference type="Proteomes" id="UP000057609"/>
    </source>
</evidence>